<accession>A0A2W4SGT7</accession>
<dbReference type="InterPro" id="IPR037021">
    <property type="entry name" value="RnfH_sf"/>
</dbReference>
<dbReference type="Pfam" id="PF03658">
    <property type="entry name" value="Ub-RnfH"/>
    <property type="match status" value="1"/>
</dbReference>
<dbReference type="AlphaFoldDB" id="A0A2W4SGT7"/>
<dbReference type="InterPro" id="IPR016155">
    <property type="entry name" value="Mopterin_synth/thiamin_S_b"/>
</dbReference>
<dbReference type="PANTHER" id="PTHR37483:SF1">
    <property type="entry name" value="UPF0125 PROTEIN RATB"/>
    <property type="match status" value="1"/>
</dbReference>
<dbReference type="Gene3D" id="3.10.20.280">
    <property type="entry name" value="RnfH-like"/>
    <property type="match status" value="1"/>
</dbReference>
<comment type="similarity">
    <text evidence="1 2">Belongs to the UPF0125 (RnfH) family.</text>
</comment>
<dbReference type="PANTHER" id="PTHR37483">
    <property type="entry name" value="UPF0125 PROTEIN RATB"/>
    <property type="match status" value="1"/>
</dbReference>
<dbReference type="EMBL" id="QJPH01000539">
    <property type="protein sequence ID" value="PZN70937.1"/>
    <property type="molecule type" value="Genomic_DNA"/>
</dbReference>
<dbReference type="InterPro" id="IPR005346">
    <property type="entry name" value="RnfH"/>
</dbReference>
<dbReference type="HAMAP" id="MF_00460">
    <property type="entry name" value="UPF0125_RnfH"/>
    <property type="match status" value="1"/>
</dbReference>
<evidence type="ECO:0000256" key="1">
    <source>
        <dbReference type="ARBA" id="ARBA00010645"/>
    </source>
</evidence>
<evidence type="ECO:0000313" key="4">
    <source>
        <dbReference type="Proteomes" id="UP000249396"/>
    </source>
</evidence>
<dbReference type="Proteomes" id="UP000249396">
    <property type="component" value="Unassembled WGS sequence"/>
</dbReference>
<name>A0A2W4SGT7_9GAMM</name>
<proteinExistence type="inferred from homology"/>
<evidence type="ECO:0000313" key="3">
    <source>
        <dbReference type="EMBL" id="PZN70937.1"/>
    </source>
</evidence>
<comment type="caution">
    <text evidence="3">The sequence shown here is derived from an EMBL/GenBank/DDBJ whole genome shotgun (WGS) entry which is preliminary data.</text>
</comment>
<reference evidence="3 4" key="1">
    <citation type="journal article" date="2018" name="Aquat. Microb. Ecol.">
        <title>Gammaproteobacterial methanotrophs dominate.</title>
        <authorList>
            <person name="Rissanen A.J."/>
            <person name="Saarenheimo J."/>
            <person name="Tiirola M."/>
            <person name="Peura S."/>
            <person name="Aalto S.L."/>
            <person name="Karvinen A."/>
            <person name="Nykanen H."/>
        </authorList>
    </citation>
    <scope>NUCLEOTIDE SEQUENCE [LARGE SCALE GENOMIC DNA]</scope>
    <source>
        <strain evidence="3">AMbin10</strain>
    </source>
</reference>
<dbReference type="SUPFAM" id="SSF54285">
    <property type="entry name" value="MoaD/ThiS"/>
    <property type="match status" value="1"/>
</dbReference>
<sequence>MTINTKKMRIEVAYAKPSEQVILTLDIADGSTIEAAIIESGILQRFPEIDLANNRVGIFGRLFKLDQVLRAGDRVEIYRPLLVDPKEMRRTRAAKR</sequence>
<organism evidence="3 4">
    <name type="scientific">Candidatus Methylumidiphilus alinenensis</name>
    <dbReference type="NCBI Taxonomy" id="2202197"/>
    <lineage>
        <taxon>Bacteria</taxon>
        <taxon>Pseudomonadati</taxon>
        <taxon>Pseudomonadota</taxon>
        <taxon>Gammaproteobacteria</taxon>
        <taxon>Methylococcales</taxon>
        <taxon>Candidatus Methylumidiphilus</taxon>
    </lineage>
</organism>
<gene>
    <name evidence="3" type="ORF">DM484_27485</name>
</gene>
<protein>
    <recommendedName>
        <fullName evidence="2">UPF0125 protein DM484_27485</fullName>
    </recommendedName>
</protein>
<dbReference type="NCBIfam" id="NF002490">
    <property type="entry name" value="PRK01777.1"/>
    <property type="match status" value="1"/>
</dbReference>
<evidence type="ECO:0000256" key="2">
    <source>
        <dbReference type="HAMAP-Rule" id="MF_00460"/>
    </source>
</evidence>